<organism evidence="1 2">
    <name type="scientific">Ferruginivarius sediminum</name>
    <dbReference type="NCBI Taxonomy" id="2661937"/>
    <lineage>
        <taxon>Bacteria</taxon>
        <taxon>Pseudomonadati</taxon>
        <taxon>Pseudomonadota</taxon>
        <taxon>Alphaproteobacteria</taxon>
        <taxon>Rhodospirillales</taxon>
        <taxon>Rhodospirillaceae</taxon>
        <taxon>Ferruginivarius</taxon>
    </lineage>
</organism>
<evidence type="ECO:0000313" key="1">
    <source>
        <dbReference type="EMBL" id="RDD61481.1"/>
    </source>
</evidence>
<dbReference type="AlphaFoldDB" id="A0A369T828"/>
<dbReference type="Proteomes" id="UP000253941">
    <property type="component" value="Unassembled WGS sequence"/>
</dbReference>
<accession>A0A369T828</accession>
<dbReference type="RefSeq" id="WP_114582513.1">
    <property type="nucleotide sequence ID" value="NZ_QPMH01000011.1"/>
</dbReference>
<gene>
    <name evidence="1" type="ORF">DRB17_12315</name>
</gene>
<name>A0A369T828_9PROT</name>
<reference evidence="1 2" key="1">
    <citation type="submission" date="2018-07" db="EMBL/GenBank/DDBJ databases">
        <title>Venubactetium sediminum gen. nov., sp. nov., isolated from a marine solar saltern.</title>
        <authorList>
            <person name="Wang S."/>
        </authorList>
    </citation>
    <scope>NUCLEOTIDE SEQUENCE [LARGE SCALE GENOMIC DNA]</scope>
    <source>
        <strain evidence="1 2">WD2A32</strain>
    </source>
</reference>
<dbReference type="EMBL" id="QPMH01000011">
    <property type="protein sequence ID" value="RDD61481.1"/>
    <property type="molecule type" value="Genomic_DNA"/>
</dbReference>
<evidence type="ECO:0000313" key="2">
    <source>
        <dbReference type="Proteomes" id="UP000253941"/>
    </source>
</evidence>
<proteinExistence type="predicted"/>
<protein>
    <submittedName>
        <fullName evidence="1">Uncharacterized protein</fullName>
    </submittedName>
</protein>
<keyword evidence="2" id="KW-1185">Reference proteome</keyword>
<comment type="caution">
    <text evidence="1">The sequence shown here is derived from an EMBL/GenBank/DDBJ whole genome shotgun (WGS) entry which is preliminary data.</text>
</comment>
<sequence>MREAVRRLVAFTAGVIVEDHQPDGVFDFATGSRFPVTGDIDGDSVDIADETEGVRLTGTLPNLQTGDGQALTLRIEDDAFSGTDSLSGTAFHGRVSGRNIDLADTETGDSYTFCL</sequence>